<evidence type="ECO:0000313" key="3">
    <source>
        <dbReference type="Proteomes" id="UP000002748"/>
    </source>
</evidence>
<organism evidence="2 3">
    <name type="scientific">Trichosporon asahii var. asahii (strain ATCC 90039 / CBS 2479 / JCM 2466 / KCTC 7840 / NBRC 103889/ NCYC 2677 / UAMH 7654)</name>
    <name type="common">Yeast</name>
    <dbReference type="NCBI Taxonomy" id="1186058"/>
    <lineage>
        <taxon>Eukaryota</taxon>
        <taxon>Fungi</taxon>
        <taxon>Dikarya</taxon>
        <taxon>Basidiomycota</taxon>
        <taxon>Agaricomycotina</taxon>
        <taxon>Tremellomycetes</taxon>
        <taxon>Trichosporonales</taxon>
        <taxon>Trichosporonaceae</taxon>
        <taxon>Trichosporon</taxon>
    </lineage>
</organism>
<feature type="compositionally biased region" description="Polar residues" evidence="1">
    <location>
        <begin position="215"/>
        <end position="235"/>
    </location>
</feature>
<gene>
    <name evidence="2" type="ORF">A1Q1_01411</name>
</gene>
<evidence type="ECO:0000313" key="2">
    <source>
        <dbReference type="EMBL" id="EJT49507.1"/>
    </source>
</evidence>
<dbReference type="RefSeq" id="XP_014179925.1">
    <property type="nucleotide sequence ID" value="XM_014324450.1"/>
</dbReference>
<dbReference type="AlphaFoldDB" id="J6F2V1"/>
<comment type="caution">
    <text evidence="2">The sequence shown here is derived from an EMBL/GenBank/DDBJ whole genome shotgun (WGS) entry which is preliminary data.</text>
</comment>
<reference evidence="2 3" key="1">
    <citation type="journal article" date="2012" name="Eukaryot. Cell">
        <title>Draft genome sequence of CBS 2479, the standard type strain of Trichosporon asahii.</title>
        <authorList>
            <person name="Yang R.Y."/>
            <person name="Li H.T."/>
            <person name="Zhu H."/>
            <person name="Zhou G.P."/>
            <person name="Wang M."/>
            <person name="Wang L."/>
        </authorList>
    </citation>
    <scope>NUCLEOTIDE SEQUENCE [LARGE SCALE GENOMIC DNA]</scope>
    <source>
        <strain evidence="3">ATCC 90039 / CBS 2479 / JCM 2466 / KCTC 7840 / NCYC 2677 / UAMH 7654</strain>
    </source>
</reference>
<dbReference type="EMBL" id="ALBS01000170">
    <property type="protein sequence ID" value="EJT49507.1"/>
    <property type="molecule type" value="Genomic_DNA"/>
</dbReference>
<dbReference type="KEGG" id="tasa:A1Q1_01411"/>
<dbReference type="Proteomes" id="UP000002748">
    <property type="component" value="Unassembled WGS sequence"/>
</dbReference>
<protein>
    <submittedName>
        <fullName evidence="2">Uncharacterized protein</fullName>
    </submittedName>
</protein>
<proteinExistence type="predicted"/>
<feature type="region of interest" description="Disordered" evidence="1">
    <location>
        <begin position="205"/>
        <end position="244"/>
    </location>
</feature>
<dbReference type="HOGENOM" id="CLU_1138694_0_0_1"/>
<sequence>MTIVEHANIQMTSALAAVTAPAPPTKRKMYAHQLVNELEEIEIQVTVAIKDRPLRELDALDELVDVKFLSPFRAGWSSIKAKGGKSAIYRARKIKVAQLEALYRALSLPRLSTLHVDFPAHLAAFILPRLEPSTEALQLSPVPPNATPELVSFLLRCYHKGTRVLLLETEDPVAFDAVKQAFSIIRYEFEGRYTRVVLSEMDPMPSMVSEASGPTPLSTPSMLTRGSSATPSIAPSLSPPLHTP</sequence>
<dbReference type="VEuPathDB" id="FungiDB:A1Q1_01411"/>
<evidence type="ECO:0000256" key="1">
    <source>
        <dbReference type="SAM" id="MobiDB-lite"/>
    </source>
</evidence>
<accession>J6F2V1</accession>
<name>J6F2V1_TRIAS</name>
<dbReference type="GeneID" id="25984925"/>